<evidence type="ECO:0000313" key="5">
    <source>
        <dbReference type="EMBL" id="EGD72047.1"/>
    </source>
</evidence>
<evidence type="ECO:0000256" key="1">
    <source>
        <dbReference type="ARBA" id="ARBA00004305"/>
    </source>
</evidence>
<name>F2TVF1_SALR5</name>
<dbReference type="GO" id="GO:0010906">
    <property type="term" value="P:regulation of glucose metabolic process"/>
    <property type="evidence" value="ECO:0007669"/>
    <property type="project" value="TreeGrafter"/>
</dbReference>
<dbReference type="InterPro" id="IPR039028">
    <property type="entry name" value="BCKD/PDK"/>
</dbReference>
<dbReference type="AlphaFoldDB" id="F2TVF1"/>
<dbReference type="RefSeq" id="XP_004998619.1">
    <property type="nucleotide sequence ID" value="XM_004998562.1"/>
</dbReference>
<dbReference type="OrthoDB" id="3264224at2759"/>
<feature type="domain" description="Histidine kinase" evidence="4">
    <location>
        <begin position="251"/>
        <end position="379"/>
    </location>
</feature>
<gene>
    <name evidence="5" type="ORF">PTSG_00063</name>
</gene>
<keyword evidence="3" id="KW-0067">ATP-binding</keyword>
<keyword evidence="3" id="KW-0547">Nucleotide-binding</keyword>
<protein>
    <recommendedName>
        <fullName evidence="3">Protein-serine/threonine kinase</fullName>
        <ecNumber evidence="3">2.7.11.-</ecNumber>
    </recommendedName>
</protein>
<evidence type="ECO:0000256" key="2">
    <source>
        <dbReference type="ARBA" id="ARBA00022946"/>
    </source>
</evidence>
<sequence length="382" mass="41305">MAATASGGGGLIGLLWGARAGQVSLRSLANVVVKLGNDLPRLKFLTEAAPDDILEEPLQARKQAVSVWNDFIHGEAMEDERQAAPMMTQRHIGCMATACLAARMLTEHIWLLSNSTLFGDCSDIADSQGTAKRIRQQAAQDLPPDAIASLDDLVRDPAENPLQPAPRPDLCHDALGDMLRTQGHKVDEENMLRQPDALLVQDIGNLRNLLDVVIMDVSSLAVEKHGVAPHVHIDDSLRSLPSPLVSIPMYLDTLLRELLKNAFTATISRHGIDADMAPPIEIRLSRFNHQLAKIAVVDSGSGVPLRIERSIFDWFFTSQAANKNPSYTFSGDFGGVLAGEGVGLPLSRTYAQLLGGDLALSHVYRPSGAVFHLLLPTLTSAD</sequence>
<dbReference type="InterPro" id="IPR036890">
    <property type="entry name" value="HATPase_C_sf"/>
</dbReference>
<dbReference type="GO" id="GO:0005759">
    <property type="term" value="C:mitochondrial matrix"/>
    <property type="evidence" value="ECO:0007669"/>
    <property type="project" value="UniProtKB-SubCell"/>
</dbReference>
<dbReference type="PROSITE" id="PS50109">
    <property type="entry name" value="HIS_KIN"/>
    <property type="match status" value="1"/>
</dbReference>
<comment type="subcellular location">
    <subcellularLocation>
        <location evidence="1 3">Mitochondrion matrix</location>
    </subcellularLocation>
</comment>
<dbReference type="GO" id="GO:0004740">
    <property type="term" value="F:pyruvate dehydrogenase (acetyl-transferring) kinase activity"/>
    <property type="evidence" value="ECO:0007669"/>
    <property type="project" value="TreeGrafter"/>
</dbReference>
<organism evidence="6">
    <name type="scientific">Salpingoeca rosetta (strain ATCC 50818 / BSB-021)</name>
    <dbReference type="NCBI Taxonomy" id="946362"/>
    <lineage>
        <taxon>Eukaryota</taxon>
        <taxon>Choanoflagellata</taxon>
        <taxon>Craspedida</taxon>
        <taxon>Salpingoecidae</taxon>
        <taxon>Salpingoeca</taxon>
    </lineage>
</organism>
<dbReference type="PANTHER" id="PTHR11947:SF20">
    <property type="entry name" value="[3-METHYL-2-OXOBUTANOATE DEHYDROGENASE [LIPOAMIDE]] KINASE, MITOCHONDRIAL"/>
    <property type="match status" value="1"/>
</dbReference>
<keyword evidence="2" id="KW-0809">Transit peptide</keyword>
<dbReference type="GO" id="GO:0005524">
    <property type="term" value="F:ATP binding"/>
    <property type="evidence" value="ECO:0007669"/>
    <property type="project" value="UniProtKB-UniRule"/>
</dbReference>
<dbReference type="InParanoid" id="F2TVF1"/>
<dbReference type="Gene3D" id="3.30.565.10">
    <property type="entry name" value="Histidine kinase-like ATPase, C-terminal domain"/>
    <property type="match status" value="1"/>
</dbReference>
<dbReference type="SMART" id="SM00387">
    <property type="entry name" value="HATPase_c"/>
    <property type="match status" value="1"/>
</dbReference>
<dbReference type="Proteomes" id="UP000007799">
    <property type="component" value="Unassembled WGS sequence"/>
</dbReference>
<evidence type="ECO:0000259" key="4">
    <source>
        <dbReference type="PROSITE" id="PS50109"/>
    </source>
</evidence>
<dbReference type="InterPro" id="IPR005467">
    <property type="entry name" value="His_kinase_dom"/>
</dbReference>
<keyword evidence="3" id="KW-0418">Kinase</keyword>
<reference evidence="5" key="1">
    <citation type="submission" date="2009-08" db="EMBL/GenBank/DDBJ databases">
        <title>Annotation of Salpingoeca rosetta.</title>
        <authorList>
            <consortium name="The Broad Institute Genome Sequencing Platform"/>
            <person name="Russ C."/>
            <person name="Cuomo C."/>
            <person name="Burger G."/>
            <person name="Gray M.W."/>
            <person name="Holland P.W.H."/>
            <person name="King N."/>
            <person name="Lang F.B.F."/>
            <person name="Roger A.J."/>
            <person name="Ruiz-Trillo I."/>
            <person name="Young S.K."/>
            <person name="Zeng Q."/>
            <person name="Gargeya S."/>
            <person name="Alvarado L."/>
            <person name="Berlin A."/>
            <person name="Chapman S.B."/>
            <person name="Chen Z."/>
            <person name="Freedman E."/>
            <person name="Gellesch M."/>
            <person name="Goldberg J."/>
            <person name="Griggs A."/>
            <person name="Gujja S."/>
            <person name="Heilman E."/>
            <person name="Heiman D."/>
            <person name="Howarth C."/>
            <person name="Mehta T."/>
            <person name="Neiman D."/>
            <person name="Pearson M."/>
            <person name="Roberts A."/>
            <person name="Saif S."/>
            <person name="Shea T."/>
            <person name="Shenoy N."/>
            <person name="Sisk P."/>
            <person name="Stolte C."/>
            <person name="Sykes S."/>
            <person name="White J."/>
            <person name="Yandava C."/>
            <person name="Haas B."/>
            <person name="Nusbaum C."/>
            <person name="Birren B."/>
        </authorList>
    </citation>
    <scope>NUCLEOTIDE SEQUENCE [LARGE SCALE GENOMIC DNA]</scope>
    <source>
        <strain evidence="5">ATCC 50818</strain>
    </source>
</reference>
<keyword evidence="3" id="KW-0808">Transferase</keyword>
<dbReference type="PANTHER" id="PTHR11947">
    <property type="entry name" value="PYRUVATE DEHYDROGENASE KINASE"/>
    <property type="match status" value="1"/>
</dbReference>
<dbReference type="STRING" id="946362.F2TVF1"/>
<dbReference type="SUPFAM" id="SSF55874">
    <property type="entry name" value="ATPase domain of HSP90 chaperone/DNA topoisomerase II/histidine kinase"/>
    <property type="match status" value="1"/>
</dbReference>
<dbReference type="InterPro" id="IPR004358">
    <property type="entry name" value="Sig_transdc_His_kin-like_C"/>
</dbReference>
<dbReference type="InterPro" id="IPR003594">
    <property type="entry name" value="HATPase_dom"/>
</dbReference>
<dbReference type="PRINTS" id="PR00344">
    <property type="entry name" value="BCTRLSENSOR"/>
</dbReference>
<dbReference type="Pfam" id="PF02518">
    <property type="entry name" value="HATPase_c"/>
    <property type="match status" value="1"/>
</dbReference>
<evidence type="ECO:0000256" key="3">
    <source>
        <dbReference type="RuleBase" id="RU366032"/>
    </source>
</evidence>
<dbReference type="EMBL" id="GL832955">
    <property type="protein sequence ID" value="EGD72047.1"/>
    <property type="molecule type" value="Genomic_DNA"/>
</dbReference>
<keyword evidence="3" id="KW-0496">Mitochondrion</keyword>
<dbReference type="eggNOG" id="KOG0787">
    <property type="taxonomic scope" value="Eukaryota"/>
</dbReference>
<proteinExistence type="inferred from homology"/>
<evidence type="ECO:0000313" key="6">
    <source>
        <dbReference type="Proteomes" id="UP000007799"/>
    </source>
</evidence>
<dbReference type="KEGG" id="sre:PTSG_00063"/>
<accession>F2TVF1</accession>
<keyword evidence="6" id="KW-1185">Reference proteome</keyword>
<dbReference type="GeneID" id="16067713"/>
<dbReference type="EC" id="2.7.11.-" evidence="3"/>
<comment type="similarity">
    <text evidence="3">Belongs to the PDK/BCKDK protein kinase family.</text>
</comment>